<evidence type="ECO:0000313" key="3">
    <source>
        <dbReference type="EMBL" id="GIU66530.1"/>
    </source>
</evidence>
<keyword evidence="4" id="KW-1185">Reference proteome</keyword>
<feature type="compositionally biased region" description="Low complexity" evidence="1">
    <location>
        <begin position="561"/>
        <end position="575"/>
    </location>
</feature>
<dbReference type="Pfam" id="PF13779">
    <property type="entry name" value="DUF4175"/>
    <property type="match status" value="2"/>
</dbReference>
<feature type="compositionally biased region" description="Basic and acidic residues" evidence="1">
    <location>
        <begin position="771"/>
        <end position="809"/>
    </location>
</feature>
<sequence>MLAPASPSRSTQRAVARTIRDDALVKGLRAIWPPLFVLACGALSGSLSQAWPPALISLFAGLIWVLSFYALWRGIRGFQVMTQEEAYRALEVSAGLLELAPLSSAQDQRVLGDQQLWALHQRRLAEVTGQLSKPVNPQLYWRDAGKAALLLFAFGLCVLNPTASIRALHFDVSPVMGDSDLMIEVWAEPPAYTGLPLIRLDPNQKRVALPSGSIITAQVQGARGAPHLHAPWRSQKLKVTNDRIWRGTIALTQSGTLSVSRFGTRAAWVIDLIRDLPPVLKAAEPIKIDPKGRLSIAFSASDDYGLKGAFVRIRPVKIPDGLAGHSTYDTPIPGDASLGDGEAKRLFLDVFDHALTGMEVEARIVVRDGLGQEAASKPTRLIMPQRRWRSNLAAAFQEVRLMVLREARPYAQALPRWAILFEPLISGASMSDQQALGPIKLDLSEPLAGAPPGIAQAVATLTALSQVTQSIGFPDTGQVALHYGLERLSIARHVEDAHSVAPLLWSLANEVEAGTQSPAQQKIAEVKDALKQAIGQGAPSDEIRALTQELREAVGERIQELAQEQASGEGQEAGETNPPITSQDLDDALNAFEDLSANGSRQDALRQLDQLGQVLENLEAGPSGSSGDGGGGPIDRAMRAQTQLNDQTDQLREMPNSDARAKAAEELALQQDELANLTELNAKDSVTNPSDSYGLEQKRLASKAMREAAQALRHGRLTEANSAQMRALQSLRQAAQSKGPAGSQAGRDNSKDPLGRPMPGADDGAGTKIPDGMERRRARDLRHELRRRQSDPSRDQTERDYLDRLLKDD</sequence>
<evidence type="ECO:0000313" key="4">
    <source>
        <dbReference type="Proteomes" id="UP001161064"/>
    </source>
</evidence>
<reference evidence="3" key="2">
    <citation type="journal article" date="2023" name="ISME Commun">
        <title>Characterization of a bloom-associated alphaproteobacterial lineage, 'Candidatus Phycosocius': insights into freshwater algal-bacterial interactions.</title>
        <authorList>
            <person name="Tanabe Y."/>
            <person name="Yamaguchi H."/>
            <person name="Yoshida M."/>
            <person name="Kai A."/>
            <person name="Okazaki Y."/>
        </authorList>
    </citation>
    <scope>NUCLEOTIDE SEQUENCE</scope>
    <source>
        <strain evidence="3">BOTRYCO-1</strain>
    </source>
</reference>
<dbReference type="EMBL" id="BPFZ01000003">
    <property type="protein sequence ID" value="GIU66530.1"/>
    <property type="molecule type" value="Genomic_DNA"/>
</dbReference>
<evidence type="ECO:0000256" key="1">
    <source>
        <dbReference type="SAM" id="MobiDB-lite"/>
    </source>
</evidence>
<reference evidence="3" key="1">
    <citation type="submission" date="2021-05" db="EMBL/GenBank/DDBJ databases">
        <authorList>
            <person name="Tanabe Y."/>
        </authorList>
    </citation>
    <scope>NUCLEOTIDE SEQUENCE</scope>
    <source>
        <strain evidence="3">BOTRYCO-1</strain>
    </source>
</reference>
<dbReference type="InterPro" id="IPR012683">
    <property type="entry name" value="CHP02302_TM"/>
</dbReference>
<gene>
    <name evidence="3" type="ORF">PsB1_0684</name>
</gene>
<comment type="caution">
    <text evidence="3">The sequence shown here is derived from an EMBL/GenBank/DDBJ whole genome shotgun (WGS) entry which is preliminary data.</text>
</comment>
<feature type="region of interest" description="Disordered" evidence="1">
    <location>
        <begin position="561"/>
        <end position="584"/>
    </location>
</feature>
<organism evidence="3 4">
    <name type="scientific">Candidatus Phycosocius spiralis</name>
    <dbReference type="NCBI Taxonomy" id="2815099"/>
    <lineage>
        <taxon>Bacteria</taxon>
        <taxon>Pseudomonadati</taxon>
        <taxon>Pseudomonadota</taxon>
        <taxon>Alphaproteobacteria</taxon>
        <taxon>Caulobacterales</taxon>
        <taxon>Caulobacterales incertae sedis</taxon>
        <taxon>Candidatus Phycosocius</taxon>
    </lineage>
</organism>
<protein>
    <submittedName>
        <fullName evidence="3">TIGR02302 family protein</fullName>
    </submittedName>
</protein>
<feature type="region of interest" description="Disordered" evidence="1">
    <location>
        <begin position="715"/>
        <end position="809"/>
    </location>
</feature>
<feature type="transmembrane region" description="Helical" evidence="2">
    <location>
        <begin position="147"/>
        <end position="168"/>
    </location>
</feature>
<keyword evidence="2" id="KW-1133">Transmembrane helix</keyword>
<evidence type="ECO:0000256" key="2">
    <source>
        <dbReference type="SAM" id="Phobius"/>
    </source>
</evidence>
<dbReference type="Proteomes" id="UP001161064">
    <property type="component" value="Unassembled WGS sequence"/>
</dbReference>
<dbReference type="RefSeq" id="WP_284359093.1">
    <property type="nucleotide sequence ID" value="NZ_BPFZ01000003.1"/>
</dbReference>
<keyword evidence="2" id="KW-0812">Transmembrane</keyword>
<proteinExistence type="predicted"/>
<accession>A0ABQ4PUB8</accession>
<name>A0ABQ4PUB8_9PROT</name>
<feature type="transmembrane region" description="Helical" evidence="2">
    <location>
        <begin position="54"/>
        <end position="72"/>
    </location>
</feature>
<keyword evidence="2" id="KW-0472">Membrane</keyword>